<evidence type="ECO:0000256" key="8">
    <source>
        <dbReference type="SAM" id="MobiDB-lite"/>
    </source>
</evidence>
<dbReference type="GO" id="GO:0051082">
    <property type="term" value="F:unfolded protein binding"/>
    <property type="evidence" value="ECO:0007669"/>
    <property type="project" value="InterPro"/>
</dbReference>
<dbReference type="Gene3D" id="1.10.560.10">
    <property type="entry name" value="GroEL-like equatorial domain"/>
    <property type="match status" value="1"/>
</dbReference>
<keyword evidence="3" id="KW-0963">Cytoplasm</keyword>
<dbReference type="InterPro" id="IPR027410">
    <property type="entry name" value="TCP-1-like_intermed_sf"/>
</dbReference>
<dbReference type="GO" id="GO:0005737">
    <property type="term" value="C:cytoplasm"/>
    <property type="evidence" value="ECO:0007669"/>
    <property type="project" value="UniProtKB-SubCell"/>
</dbReference>
<keyword evidence="5 7" id="KW-0067">ATP-binding</keyword>
<evidence type="ECO:0000313" key="9">
    <source>
        <dbReference type="Ensembl" id="ENSPCEP00000021790.1"/>
    </source>
</evidence>
<evidence type="ECO:0000256" key="1">
    <source>
        <dbReference type="ARBA" id="ARBA00004496"/>
    </source>
</evidence>
<reference evidence="9" key="2">
    <citation type="submission" date="2025-09" db="UniProtKB">
        <authorList>
            <consortium name="Ensembl"/>
        </authorList>
    </citation>
    <scope>IDENTIFICATION</scope>
</reference>
<protein>
    <submittedName>
        <fullName evidence="9">Chaperonin containing TCP1 subunit 8 like 2</fullName>
    </submittedName>
</protein>
<evidence type="ECO:0000256" key="2">
    <source>
        <dbReference type="ARBA" id="ARBA00008020"/>
    </source>
</evidence>
<evidence type="ECO:0000313" key="10">
    <source>
        <dbReference type="Proteomes" id="UP000694393"/>
    </source>
</evidence>
<dbReference type="PANTHER" id="PTHR11353">
    <property type="entry name" value="CHAPERONIN"/>
    <property type="match status" value="1"/>
</dbReference>
<evidence type="ECO:0000256" key="5">
    <source>
        <dbReference type="ARBA" id="ARBA00022840"/>
    </source>
</evidence>
<dbReference type="Pfam" id="PF00118">
    <property type="entry name" value="Cpn60_TCP1"/>
    <property type="match status" value="1"/>
</dbReference>
<dbReference type="AlphaFoldDB" id="A0A8C8SHG3"/>
<dbReference type="Gene3D" id="3.30.260.10">
    <property type="entry name" value="TCP-1-like chaperonin intermediate domain"/>
    <property type="match status" value="1"/>
</dbReference>
<evidence type="ECO:0000256" key="3">
    <source>
        <dbReference type="ARBA" id="ARBA00022490"/>
    </source>
</evidence>
<dbReference type="InterPro" id="IPR012721">
    <property type="entry name" value="Chap_CCT_theta"/>
</dbReference>
<dbReference type="GO" id="GO:0016887">
    <property type="term" value="F:ATP hydrolysis activity"/>
    <property type="evidence" value="ECO:0007669"/>
    <property type="project" value="InterPro"/>
</dbReference>
<feature type="region of interest" description="Disordered" evidence="8">
    <location>
        <begin position="478"/>
        <end position="497"/>
    </location>
</feature>
<dbReference type="GO" id="GO:0140662">
    <property type="term" value="F:ATP-dependent protein folding chaperone"/>
    <property type="evidence" value="ECO:0007669"/>
    <property type="project" value="InterPro"/>
</dbReference>
<sequence>MTSPVYLQFTFCTAHAGTILRELELENPVARLLRTASEAQEEETGDGANAVVLLAGALMDHAEKLLRAGLPAATIRDGYEAACKEALRLLPGLACYTLADLRDVDGVARALCAAVGSQLFGYQDFLATLVARCCVAVLSPEGTFDLDNVRLCKVPGGSITDSCLLPAMVFCTEAESRVHQAQEARIAIYCCPFGPASTEAKGTVLFQGAEEMQAYRSTEEEFLEQCIQAIASEGASVVVVGGRVDPLALHYADRLGLMVVRLTSRLELQRLCRAVGAVPLTSLAPAAPAALGHCQNVYLSEIGSTAVVIFRQDSVTCPVATIVLRGATEELLCNLEEAVKDGLNVYKALGSDRRLLPGAGATEMALAVRLETLATYAPGLEQHGILEFAQALKILPAVLAENAGLRVNETMAALEVLHQLGTPTAGIQLGQEGAETTDAAQAGVLDSLLVKERAIRLATHTATTLLGISHILVAKKSGGPKVRGDNPNWDLEPDMLE</sequence>
<proteinExistence type="inferred from homology"/>
<dbReference type="SUPFAM" id="SSF48592">
    <property type="entry name" value="GroEL equatorial domain-like"/>
    <property type="match status" value="1"/>
</dbReference>
<dbReference type="InterPro" id="IPR017998">
    <property type="entry name" value="Chaperone_TCP-1"/>
</dbReference>
<comment type="similarity">
    <text evidence="2 7">Belongs to the TCP-1 chaperonin family.</text>
</comment>
<dbReference type="SUPFAM" id="SSF52029">
    <property type="entry name" value="GroEL apical domain-like"/>
    <property type="match status" value="1"/>
</dbReference>
<dbReference type="NCBIfam" id="TIGR02346">
    <property type="entry name" value="chap_CCT_theta"/>
    <property type="match status" value="1"/>
</dbReference>
<dbReference type="Gene3D" id="3.50.7.10">
    <property type="entry name" value="GroEL"/>
    <property type="match status" value="1"/>
</dbReference>
<evidence type="ECO:0000256" key="4">
    <source>
        <dbReference type="ARBA" id="ARBA00022741"/>
    </source>
</evidence>
<name>A0A8C8SHG3_9SAUR</name>
<dbReference type="InterPro" id="IPR002423">
    <property type="entry name" value="Cpn60/GroEL/TCP-1"/>
</dbReference>
<reference evidence="9" key="1">
    <citation type="submission" date="2025-08" db="UniProtKB">
        <authorList>
            <consortium name="Ensembl"/>
        </authorList>
    </citation>
    <scope>IDENTIFICATION</scope>
</reference>
<comment type="subcellular location">
    <subcellularLocation>
        <location evidence="1">Cytoplasm</location>
    </subcellularLocation>
</comment>
<evidence type="ECO:0000256" key="6">
    <source>
        <dbReference type="ARBA" id="ARBA00023186"/>
    </source>
</evidence>
<dbReference type="Ensembl" id="ENSPCET00000022533.1">
    <property type="protein sequence ID" value="ENSPCEP00000021790.1"/>
    <property type="gene ID" value="ENSPCEG00000016726.1"/>
</dbReference>
<keyword evidence="4 7" id="KW-0547">Nucleotide-binding</keyword>
<evidence type="ECO:0000256" key="7">
    <source>
        <dbReference type="RuleBase" id="RU004187"/>
    </source>
</evidence>
<dbReference type="GO" id="GO:0005524">
    <property type="term" value="F:ATP binding"/>
    <property type="evidence" value="ECO:0007669"/>
    <property type="project" value="UniProtKB-KW"/>
</dbReference>
<keyword evidence="6 7" id="KW-0143">Chaperone</keyword>
<dbReference type="InterPro" id="IPR027409">
    <property type="entry name" value="GroEL-like_apical_dom_sf"/>
</dbReference>
<dbReference type="InterPro" id="IPR027413">
    <property type="entry name" value="GROEL-like_equatorial_sf"/>
</dbReference>
<dbReference type="FunFam" id="3.50.7.10:FF:000008">
    <property type="entry name" value="T-complex protein 1 subunit theta"/>
    <property type="match status" value="1"/>
</dbReference>
<dbReference type="PRINTS" id="PR00304">
    <property type="entry name" value="TCOMPLEXTCP1"/>
</dbReference>
<accession>A0A8C8SHG3</accession>
<dbReference type="SUPFAM" id="SSF54849">
    <property type="entry name" value="GroEL-intermediate domain like"/>
    <property type="match status" value="1"/>
</dbReference>
<keyword evidence="10" id="KW-1185">Reference proteome</keyword>
<organism evidence="9 10">
    <name type="scientific">Pelusios castaneus</name>
    <name type="common">West African mud turtle</name>
    <dbReference type="NCBI Taxonomy" id="367368"/>
    <lineage>
        <taxon>Eukaryota</taxon>
        <taxon>Metazoa</taxon>
        <taxon>Chordata</taxon>
        <taxon>Craniata</taxon>
        <taxon>Vertebrata</taxon>
        <taxon>Euteleostomi</taxon>
        <taxon>Archelosauria</taxon>
        <taxon>Testudinata</taxon>
        <taxon>Testudines</taxon>
        <taxon>Pleurodira</taxon>
        <taxon>Pelomedusidae</taxon>
        <taxon>Pelusios</taxon>
    </lineage>
</organism>
<dbReference type="Proteomes" id="UP000694393">
    <property type="component" value="Unplaced"/>
</dbReference>